<evidence type="ECO:0000256" key="4">
    <source>
        <dbReference type="ARBA" id="ARBA00022989"/>
    </source>
</evidence>
<comment type="subcellular location">
    <subcellularLocation>
        <location evidence="1">Cell inner membrane</location>
        <topology evidence="1">Multi-pass membrane protein</topology>
    </subcellularLocation>
</comment>
<evidence type="ECO:0000256" key="2">
    <source>
        <dbReference type="ARBA" id="ARBA00022475"/>
    </source>
</evidence>
<dbReference type="PROSITE" id="PS50850">
    <property type="entry name" value="MFS"/>
    <property type="match status" value="1"/>
</dbReference>
<proteinExistence type="predicted"/>
<keyword evidence="4 6" id="KW-1133">Transmembrane helix</keyword>
<evidence type="ECO:0000256" key="6">
    <source>
        <dbReference type="SAM" id="Phobius"/>
    </source>
</evidence>
<dbReference type="PANTHER" id="PTHR43124">
    <property type="entry name" value="PURINE EFFLUX PUMP PBUE"/>
    <property type="match status" value="1"/>
</dbReference>
<feature type="transmembrane region" description="Helical" evidence="6">
    <location>
        <begin position="203"/>
        <end position="224"/>
    </location>
</feature>
<evidence type="ECO:0000256" key="3">
    <source>
        <dbReference type="ARBA" id="ARBA00022692"/>
    </source>
</evidence>
<keyword evidence="5 6" id="KW-0472">Membrane</keyword>
<evidence type="ECO:0000313" key="8">
    <source>
        <dbReference type="EMBL" id="XBS67178.1"/>
    </source>
</evidence>
<dbReference type="Gene3D" id="1.20.1250.20">
    <property type="entry name" value="MFS general substrate transporter like domains"/>
    <property type="match status" value="2"/>
</dbReference>
<dbReference type="EMBL" id="CP157942">
    <property type="protein sequence ID" value="XBS67178.1"/>
    <property type="molecule type" value="Genomic_DNA"/>
</dbReference>
<evidence type="ECO:0000256" key="1">
    <source>
        <dbReference type="ARBA" id="ARBA00004429"/>
    </source>
</evidence>
<dbReference type="InterPro" id="IPR011701">
    <property type="entry name" value="MFS"/>
</dbReference>
<evidence type="ECO:0000259" key="7">
    <source>
        <dbReference type="PROSITE" id="PS50850"/>
    </source>
</evidence>
<gene>
    <name evidence="8" type="ORF">ABLO99_00150</name>
</gene>
<keyword evidence="3 6" id="KW-0812">Transmembrane</keyword>
<reference evidence="8" key="1">
    <citation type="submission" date="2024-06" db="EMBL/GenBank/DDBJ databases">
        <authorList>
            <person name="Dussert Y."/>
            <person name="Peccoud J."/>
            <person name="Pigeault R."/>
        </authorList>
    </citation>
    <scope>NUCLEOTIDE SEQUENCE</scope>
    <source>
        <strain evidence="8">WArc</strain>
    </source>
</reference>
<organism evidence="8">
    <name type="scientific">Wolbachia endosymbiont of Armadillidium arcangelii</name>
    <dbReference type="NCBI Taxonomy" id="3158571"/>
    <lineage>
        <taxon>Bacteria</taxon>
        <taxon>Pseudomonadati</taxon>
        <taxon>Pseudomonadota</taxon>
        <taxon>Alphaproteobacteria</taxon>
        <taxon>Rickettsiales</taxon>
        <taxon>Anaplasmataceae</taxon>
        <taxon>Wolbachieae</taxon>
        <taxon>Wolbachia</taxon>
    </lineage>
</organism>
<feature type="transmembrane region" description="Helical" evidence="6">
    <location>
        <begin position="159"/>
        <end position="182"/>
    </location>
</feature>
<dbReference type="AlphaFoldDB" id="A0AAU7Q277"/>
<feature type="transmembrane region" description="Helical" evidence="6">
    <location>
        <begin position="43"/>
        <end position="65"/>
    </location>
</feature>
<feature type="transmembrane region" description="Helical" evidence="6">
    <location>
        <begin position="378"/>
        <end position="398"/>
    </location>
</feature>
<dbReference type="Pfam" id="PF07690">
    <property type="entry name" value="MFS_1"/>
    <property type="match status" value="1"/>
</dbReference>
<dbReference type="InterPro" id="IPR036259">
    <property type="entry name" value="MFS_trans_sf"/>
</dbReference>
<feature type="transmembrane region" description="Helical" evidence="6">
    <location>
        <begin position="244"/>
        <end position="264"/>
    </location>
</feature>
<feature type="transmembrane region" description="Helical" evidence="6">
    <location>
        <begin position="271"/>
        <end position="289"/>
    </location>
</feature>
<dbReference type="GO" id="GO:0022857">
    <property type="term" value="F:transmembrane transporter activity"/>
    <property type="evidence" value="ECO:0007669"/>
    <property type="project" value="InterPro"/>
</dbReference>
<feature type="transmembrane region" description="Helical" evidence="6">
    <location>
        <begin position="102"/>
        <end position="123"/>
    </location>
</feature>
<name>A0AAU7Q277_9RICK</name>
<dbReference type="RefSeq" id="WP_047759616.1">
    <property type="nucleotide sequence ID" value="NZ_CP157942.1"/>
</dbReference>
<accession>A0AAU7Q277</accession>
<evidence type="ECO:0000256" key="5">
    <source>
        <dbReference type="ARBA" id="ARBA00023136"/>
    </source>
</evidence>
<dbReference type="PANTHER" id="PTHR43124:SF3">
    <property type="entry name" value="CHLORAMPHENICOL EFFLUX PUMP RV0191"/>
    <property type="match status" value="1"/>
</dbReference>
<protein>
    <submittedName>
        <fullName evidence="8">MFS transporter</fullName>
    </submittedName>
</protein>
<feature type="transmembrane region" description="Helical" evidence="6">
    <location>
        <begin position="128"/>
        <end position="147"/>
    </location>
</feature>
<dbReference type="InterPro" id="IPR050189">
    <property type="entry name" value="MFS_Efflux_Transporters"/>
</dbReference>
<keyword evidence="2" id="KW-1003">Cell membrane</keyword>
<dbReference type="InterPro" id="IPR020846">
    <property type="entry name" value="MFS_dom"/>
</dbReference>
<feature type="transmembrane region" description="Helical" evidence="6">
    <location>
        <begin position="295"/>
        <end position="316"/>
    </location>
</feature>
<dbReference type="GO" id="GO:0005886">
    <property type="term" value="C:plasma membrane"/>
    <property type="evidence" value="ECO:0007669"/>
    <property type="project" value="UniProtKB-SubCell"/>
</dbReference>
<dbReference type="SUPFAM" id="SSF103473">
    <property type="entry name" value="MFS general substrate transporter"/>
    <property type="match status" value="1"/>
</dbReference>
<sequence>MQRNFFIWLLASLFYTYQYILRVIPNVVVPELMVRFNIGTTEIGQFCGLYYIGYVLAHIPVGILLDRFGSKVVVPICIALTSLGALPLVVSDNWSCSVVGRIITGIGSSASVLGLFKVISIYYCREKFAVMFSISAIIGISGGIFATKPLHILFDKFGWDYVLIAFITLGLLLALTTFISIPKADTSDRVDIKNLSKIIFNKNVLLVSLFGGFMIGPLEGFADAWSTTFFYEMYAIDRHVAHSISKWILIGFSLGVLLLPHVLARYPDRHYEIIIFCAMAMIIMFLLLFMCDVNPLLACILLFIIGFACAYQVALTDKVVSCVKNDSVASAGSISNAIVMSFGYFFHTVIAGIMNFYWDDKMVDEIPFYGANVMIKSMSIIPVCLLIGMIGFLSLKIISCKKSLPNLKN</sequence>
<feature type="transmembrane region" description="Helical" evidence="6">
    <location>
        <begin position="5"/>
        <end position="23"/>
    </location>
</feature>
<feature type="transmembrane region" description="Helical" evidence="6">
    <location>
        <begin position="337"/>
        <end position="358"/>
    </location>
</feature>
<feature type="transmembrane region" description="Helical" evidence="6">
    <location>
        <begin position="72"/>
        <end position="90"/>
    </location>
</feature>
<feature type="domain" description="Major facilitator superfamily (MFS) profile" evidence="7">
    <location>
        <begin position="4"/>
        <end position="400"/>
    </location>
</feature>